<dbReference type="RefSeq" id="WP_181609033.1">
    <property type="nucleotide sequence ID" value="NZ_BAABAM010000006.1"/>
</dbReference>
<dbReference type="InterPro" id="IPR013207">
    <property type="entry name" value="LGFP"/>
</dbReference>
<feature type="signal peptide" evidence="1">
    <location>
        <begin position="1"/>
        <end position="23"/>
    </location>
</feature>
<dbReference type="EMBL" id="JACDUR010000002">
    <property type="protein sequence ID" value="MBA2890189.1"/>
    <property type="molecule type" value="Genomic_DNA"/>
</dbReference>
<reference evidence="2 3" key="1">
    <citation type="submission" date="2020-07" db="EMBL/GenBank/DDBJ databases">
        <title>Genomic Encyclopedia of Type Strains, Phase IV (KMG-IV): sequencing the most valuable type-strain genomes for metagenomic binning, comparative biology and taxonomic classification.</title>
        <authorList>
            <person name="Goeker M."/>
        </authorList>
    </citation>
    <scope>NUCLEOTIDE SEQUENCE [LARGE SCALE GENOMIC DNA]</scope>
    <source>
        <strain evidence="2 3">DSM 45533</strain>
    </source>
</reference>
<dbReference type="Proteomes" id="UP000530928">
    <property type="component" value="Unassembled WGS sequence"/>
</dbReference>
<evidence type="ECO:0000313" key="2">
    <source>
        <dbReference type="EMBL" id="MBA2890189.1"/>
    </source>
</evidence>
<protein>
    <recommendedName>
        <fullName evidence="4">LGFP repeat-containing protein</fullName>
    </recommendedName>
</protein>
<name>A0A7W0CFS2_9ACTN</name>
<keyword evidence="1" id="KW-0732">Signal</keyword>
<dbReference type="InterPro" id="IPR006311">
    <property type="entry name" value="TAT_signal"/>
</dbReference>
<evidence type="ECO:0000256" key="1">
    <source>
        <dbReference type="SAM" id="SignalP"/>
    </source>
</evidence>
<sequence length="198" mass="20824">MPHTARALLGLATALGTAATAIAISALPAAASACDPSLEAPAGSLVGDLWRSNGGERSIYGCPTTKEYGYAGKQGSYQQFRNGKIVWSPNLGGAALVRAYYANGKAVFRWSGLGRDWDFFNVRWSIDGGKATQVKVGRLTPWSGAYSVDPTCQGDVCMTSNGHGGFVRAAFIVQGCDRGTFSSDCGPWSIVTSVKVPY</sequence>
<dbReference type="PROSITE" id="PS51318">
    <property type="entry name" value="TAT"/>
    <property type="match status" value="1"/>
</dbReference>
<keyword evidence="3" id="KW-1185">Reference proteome</keyword>
<evidence type="ECO:0008006" key="4">
    <source>
        <dbReference type="Google" id="ProtNLM"/>
    </source>
</evidence>
<comment type="caution">
    <text evidence="2">The sequence shown here is derived from an EMBL/GenBank/DDBJ whole genome shotgun (WGS) entry which is preliminary data.</text>
</comment>
<dbReference type="Pfam" id="PF08310">
    <property type="entry name" value="LGFP"/>
    <property type="match status" value="1"/>
</dbReference>
<feature type="chain" id="PRO_5031042873" description="LGFP repeat-containing protein" evidence="1">
    <location>
        <begin position="24"/>
        <end position="198"/>
    </location>
</feature>
<dbReference type="PROSITE" id="PS51257">
    <property type="entry name" value="PROKAR_LIPOPROTEIN"/>
    <property type="match status" value="1"/>
</dbReference>
<accession>A0A7W0CFS2</accession>
<proteinExistence type="predicted"/>
<dbReference type="AlphaFoldDB" id="A0A7W0CFS2"/>
<gene>
    <name evidence="2" type="ORF">HNR30_001530</name>
</gene>
<evidence type="ECO:0000313" key="3">
    <source>
        <dbReference type="Proteomes" id="UP000530928"/>
    </source>
</evidence>
<organism evidence="2 3">
    <name type="scientific">Nonomuraea soli</name>
    <dbReference type="NCBI Taxonomy" id="1032476"/>
    <lineage>
        <taxon>Bacteria</taxon>
        <taxon>Bacillati</taxon>
        <taxon>Actinomycetota</taxon>
        <taxon>Actinomycetes</taxon>
        <taxon>Streptosporangiales</taxon>
        <taxon>Streptosporangiaceae</taxon>
        <taxon>Nonomuraea</taxon>
    </lineage>
</organism>